<dbReference type="SUPFAM" id="SSF47203">
    <property type="entry name" value="Acyl-CoA dehydrogenase C-terminal domain-like"/>
    <property type="match status" value="1"/>
</dbReference>
<feature type="domain" description="Acyl-CoA oxidase/dehydrogenase middle" evidence="8">
    <location>
        <begin position="125"/>
        <end position="220"/>
    </location>
</feature>
<evidence type="ECO:0000313" key="10">
    <source>
        <dbReference type="EMBL" id="MBB6522819.1"/>
    </source>
</evidence>
<dbReference type="InterPro" id="IPR046373">
    <property type="entry name" value="Acyl-CoA_Oxase/DH_mid-dom_sf"/>
</dbReference>
<dbReference type="InterPro" id="IPR006091">
    <property type="entry name" value="Acyl-CoA_Oxase/DH_mid-dom"/>
</dbReference>
<dbReference type="Gene3D" id="1.10.540.10">
    <property type="entry name" value="Acyl-CoA dehydrogenase/oxidase, N-terminal domain"/>
    <property type="match status" value="1"/>
</dbReference>
<protein>
    <recommendedName>
        <fullName evidence="12">Pimeloyl-CoA dehydrogenase large subunit</fullName>
    </recommendedName>
</protein>
<evidence type="ECO:0000256" key="2">
    <source>
        <dbReference type="ARBA" id="ARBA00009347"/>
    </source>
</evidence>
<accession>A0A7X0JV30</accession>
<reference evidence="10 11" key="1">
    <citation type="submission" date="2020-08" db="EMBL/GenBank/DDBJ databases">
        <title>Genomic Encyclopedia of Type Strains, Phase IV (KMG-IV): sequencing the most valuable type-strain genomes for metagenomic binning, comparative biology and taxonomic classification.</title>
        <authorList>
            <person name="Goeker M."/>
        </authorList>
    </citation>
    <scope>NUCLEOTIDE SEQUENCE [LARGE SCALE GENOMIC DNA]</scope>
    <source>
        <strain evidence="10 11">DSM 22368</strain>
    </source>
</reference>
<comment type="cofactor">
    <cofactor evidence="1 6">
        <name>FAD</name>
        <dbReference type="ChEBI" id="CHEBI:57692"/>
    </cofactor>
</comment>
<dbReference type="InterPro" id="IPR052161">
    <property type="entry name" value="Mycobact_Acyl-CoA_DH"/>
</dbReference>
<dbReference type="AlphaFoldDB" id="A0A7X0JV30"/>
<dbReference type="Gene3D" id="2.40.110.10">
    <property type="entry name" value="Butyryl-CoA Dehydrogenase, subunit A, domain 2"/>
    <property type="match status" value="1"/>
</dbReference>
<dbReference type="GO" id="GO:0016627">
    <property type="term" value="F:oxidoreductase activity, acting on the CH-CH group of donors"/>
    <property type="evidence" value="ECO:0007669"/>
    <property type="project" value="InterPro"/>
</dbReference>
<keyword evidence="3 6" id="KW-0285">Flavoprotein</keyword>
<dbReference type="Pfam" id="PF02770">
    <property type="entry name" value="Acyl-CoA_dh_M"/>
    <property type="match status" value="1"/>
</dbReference>
<dbReference type="RefSeq" id="WP_166845156.1">
    <property type="nucleotide sequence ID" value="NZ_JAAONY010000002.1"/>
</dbReference>
<proteinExistence type="inferred from homology"/>
<gene>
    <name evidence="10" type="ORF">HNR48_003104</name>
</gene>
<dbReference type="InterPro" id="IPR036250">
    <property type="entry name" value="AcylCo_DH-like_C"/>
</dbReference>
<evidence type="ECO:0000256" key="4">
    <source>
        <dbReference type="ARBA" id="ARBA00022827"/>
    </source>
</evidence>
<evidence type="ECO:0000259" key="8">
    <source>
        <dbReference type="Pfam" id="PF02770"/>
    </source>
</evidence>
<dbReference type="InterPro" id="IPR013786">
    <property type="entry name" value="AcylCoA_DH/ox_N"/>
</dbReference>
<dbReference type="FunFam" id="2.40.110.10:FF:000002">
    <property type="entry name" value="Acyl-CoA dehydrogenase fadE12"/>
    <property type="match status" value="1"/>
</dbReference>
<dbReference type="InterPro" id="IPR009075">
    <property type="entry name" value="AcylCo_DH/oxidase_C"/>
</dbReference>
<evidence type="ECO:0000313" key="11">
    <source>
        <dbReference type="Proteomes" id="UP000528457"/>
    </source>
</evidence>
<dbReference type="Gene3D" id="1.20.140.10">
    <property type="entry name" value="Butyryl-CoA Dehydrogenase, subunit A, domain 3"/>
    <property type="match status" value="1"/>
</dbReference>
<name>A0A7X0JV30_9GAMM</name>
<evidence type="ECO:0000256" key="1">
    <source>
        <dbReference type="ARBA" id="ARBA00001974"/>
    </source>
</evidence>
<feature type="domain" description="Acyl-CoA dehydrogenase/oxidase N-terminal" evidence="9">
    <location>
        <begin position="6"/>
        <end position="119"/>
    </location>
</feature>
<dbReference type="SUPFAM" id="SSF56645">
    <property type="entry name" value="Acyl-CoA dehydrogenase NM domain-like"/>
    <property type="match status" value="1"/>
</dbReference>
<keyword evidence="5 6" id="KW-0560">Oxidoreductase</keyword>
<evidence type="ECO:0000256" key="5">
    <source>
        <dbReference type="ARBA" id="ARBA00023002"/>
    </source>
</evidence>
<dbReference type="GO" id="GO:0005886">
    <property type="term" value="C:plasma membrane"/>
    <property type="evidence" value="ECO:0007669"/>
    <property type="project" value="TreeGrafter"/>
</dbReference>
<evidence type="ECO:0008006" key="12">
    <source>
        <dbReference type="Google" id="ProtNLM"/>
    </source>
</evidence>
<dbReference type="Pfam" id="PF00441">
    <property type="entry name" value="Acyl-CoA_dh_1"/>
    <property type="match status" value="1"/>
</dbReference>
<comment type="similarity">
    <text evidence="2 6">Belongs to the acyl-CoA dehydrogenase family.</text>
</comment>
<sequence>MNIDFSAEEKAFEAEVRQFLEEQLPQEISRKVLAGTPTSKDDHVRWQKILAEKGWAAVNWPVEYGGTGWTPTQKYIWANECAKAGAPDVVPFGMKMVAPVIYTYGNEEQKQRFLPDILNSNVWWCQGYSEPNAGSDLASLKTSAVRDGDHYVINGTKTWTTLGHYADWIFCLVRTGDANTKNQEAISFVLVDMDDPGITVSPIITLDGHREVNEIHFDNVRVPVENRIGEEGKGWTYAKVLLTHERTGIARVAHSKVRLEKLKKLATEASTGMGSLAEDSRFQSKLLDAEIELQALEFTELRTLAAVSTGKAPGPESSILKIKGTEVAQAIDELYMDVAGYYSLPFVKEQFLPDFEGEHVGPDTAANSAPKYFNNRKASIYGGSNEIQKNIICKAVLGL</sequence>
<keyword evidence="11" id="KW-1185">Reference proteome</keyword>
<dbReference type="GO" id="GO:0050660">
    <property type="term" value="F:flavin adenine dinucleotide binding"/>
    <property type="evidence" value="ECO:0007669"/>
    <property type="project" value="InterPro"/>
</dbReference>
<dbReference type="InterPro" id="IPR037069">
    <property type="entry name" value="AcylCoA_DH/ox_N_sf"/>
</dbReference>
<dbReference type="Pfam" id="PF02771">
    <property type="entry name" value="Acyl-CoA_dh_N"/>
    <property type="match status" value="1"/>
</dbReference>
<dbReference type="PANTHER" id="PTHR43292">
    <property type="entry name" value="ACYL-COA DEHYDROGENASE"/>
    <property type="match status" value="1"/>
</dbReference>
<feature type="domain" description="Acyl-CoA dehydrogenase/oxidase C-terminal" evidence="7">
    <location>
        <begin position="232"/>
        <end position="396"/>
    </location>
</feature>
<dbReference type="Proteomes" id="UP000528457">
    <property type="component" value="Unassembled WGS sequence"/>
</dbReference>
<keyword evidence="4 6" id="KW-0274">FAD</keyword>
<evidence type="ECO:0000259" key="7">
    <source>
        <dbReference type="Pfam" id="PF00441"/>
    </source>
</evidence>
<dbReference type="InterPro" id="IPR009100">
    <property type="entry name" value="AcylCoA_DH/oxidase_NM_dom_sf"/>
</dbReference>
<evidence type="ECO:0000256" key="3">
    <source>
        <dbReference type="ARBA" id="ARBA00022630"/>
    </source>
</evidence>
<organism evidence="10 11">
    <name type="scientific">Pseudoteredinibacter isoporae</name>
    <dbReference type="NCBI Taxonomy" id="570281"/>
    <lineage>
        <taxon>Bacteria</taxon>
        <taxon>Pseudomonadati</taxon>
        <taxon>Pseudomonadota</taxon>
        <taxon>Gammaproteobacteria</taxon>
        <taxon>Cellvibrionales</taxon>
        <taxon>Cellvibrionaceae</taxon>
        <taxon>Pseudoteredinibacter</taxon>
    </lineage>
</organism>
<evidence type="ECO:0000256" key="6">
    <source>
        <dbReference type="RuleBase" id="RU362125"/>
    </source>
</evidence>
<dbReference type="InParanoid" id="A0A7X0JV30"/>
<dbReference type="PANTHER" id="PTHR43292:SF3">
    <property type="entry name" value="ACYL-COA DEHYDROGENASE FADE29"/>
    <property type="match status" value="1"/>
</dbReference>
<evidence type="ECO:0000259" key="9">
    <source>
        <dbReference type="Pfam" id="PF02771"/>
    </source>
</evidence>
<dbReference type="EMBL" id="JACHHT010000002">
    <property type="protein sequence ID" value="MBB6522819.1"/>
    <property type="molecule type" value="Genomic_DNA"/>
</dbReference>
<comment type="caution">
    <text evidence="10">The sequence shown here is derived from an EMBL/GenBank/DDBJ whole genome shotgun (WGS) entry which is preliminary data.</text>
</comment>